<evidence type="ECO:0000256" key="1">
    <source>
        <dbReference type="ARBA" id="ARBA00004141"/>
    </source>
</evidence>
<protein>
    <submittedName>
        <fullName evidence="7">Amino acid transporter</fullName>
    </submittedName>
</protein>
<feature type="transmembrane region" description="Helical" evidence="6">
    <location>
        <begin position="186"/>
        <end position="204"/>
    </location>
</feature>
<feature type="transmembrane region" description="Helical" evidence="6">
    <location>
        <begin position="61"/>
        <end position="80"/>
    </location>
</feature>
<keyword evidence="4 6" id="KW-1133">Transmembrane helix</keyword>
<dbReference type="InterPro" id="IPR045225">
    <property type="entry name" value="Uracil/uridine/allantoin_perm"/>
</dbReference>
<dbReference type="Proteomes" id="UP000077786">
    <property type="component" value="Unassembled WGS sequence"/>
</dbReference>
<evidence type="ECO:0000313" key="8">
    <source>
        <dbReference type="Proteomes" id="UP000077786"/>
    </source>
</evidence>
<dbReference type="GO" id="GO:0005886">
    <property type="term" value="C:plasma membrane"/>
    <property type="evidence" value="ECO:0007669"/>
    <property type="project" value="TreeGrafter"/>
</dbReference>
<feature type="transmembrane region" description="Helical" evidence="6">
    <location>
        <begin position="116"/>
        <end position="136"/>
    </location>
</feature>
<evidence type="ECO:0000256" key="4">
    <source>
        <dbReference type="ARBA" id="ARBA00022989"/>
    </source>
</evidence>
<feature type="transmembrane region" description="Helical" evidence="6">
    <location>
        <begin position="92"/>
        <end position="109"/>
    </location>
</feature>
<gene>
    <name evidence="7" type="ORF">A0123_02155</name>
</gene>
<dbReference type="Pfam" id="PF02133">
    <property type="entry name" value="Transp_cyt_pur"/>
    <property type="match status" value="1"/>
</dbReference>
<feature type="transmembrane region" description="Helical" evidence="6">
    <location>
        <begin position="427"/>
        <end position="447"/>
    </location>
</feature>
<sequence length="484" mass="52577">MTQSPDAYATGRLTNADLAPVQNRSWAWKDFLFLWMSDVHSVAGYMTVGTLFMMGLPVSSVLIGLLVAIVAVQLLCNLIAVPSLKSGAPFPVIIRSVFGVYGAVVPALVRGIIAVGWYGIQTWLASNAVVLFVLRIMPSLADYSDVHHHGLMGLSLLGWLAFLLIWALQLAVFWRGMESIRHFIDWAGPAIYVMMVLLDGVLLWKTHGQISFSVLPHSALSVGQHLTGVLNVISLTIAFFSPIILNFGDFARYGISLSAVRRGNFWGLPINFMVFCALALTTVTLTQPVLGQILVDPVDTVTRLDSQTIMIVGILTFVLATIGINISANFVSAAFDFSNIAPASISWRGGGVIAAIGAIALTPWNLYARPDLIHLTLDILGLFIAPVTGILLADYYFVQREILDVPALYSTDPSAVYWYRSGVNPTAIWALGLAVLVGLANVFLPALAVFQNFAWFTGFFSGFCFHLLLTRLRPVGRTADGQVS</sequence>
<feature type="transmembrane region" description="Helical" evidence="6">
    <location>
        <begin position="347"/>
        <end position="367"/>
    </location>
</feature>
<feature type="transmembrane region" description="Helical" evidence="6">
    <location>
        <begin position="32"/>
        <end position="54"/>
    </location>
</feature>
<keyword evidence="5 6" id="KW-0472">Membrane</keyword>
<evidence type="ECO:0000256" key="6">
    <source>
        <dbReference type="SAM" id="Phobius"/>
    </source>
</evidence>
<dbReference type="RefSeq" id="WP_064274841.1">
    <property type="nucleotide sequence ID" value="NZ_LUTU01000009.1"/>
</dbReference>
<dbReference type="Gene3D" id="1.10.4160.10">
    <property type="entry name" value="Hydantoin permease"/>
    <property type="match status" value="1"/>
</dbReference>
<feature type="transmembrane region" description="Helical" evidence="6">
    <location>
        <begin position="379"/>
        <end position="398"/>
    </location>
</feature>
<evidence type="ECO:0000313" key="7">
    <source>
        <dbReference type="EMBL" id="OAJ67183.1"/>
    </source>
</evidence>
<accession>A0A1B6VIY0</accession>
<dbReference type="PANTHER" id="PTHR30618">
    <property type="entry name" value="NCS1 FAMILY PURINE/PYRIMIDINE TRANSPORTER"/>
    <property type="match status" value="1"/>
</dbReference>
<dbReference type="InterPro" id="IPR001248">
    <property type="entry name" value="Pur-cyt_permease"/>
</dbReference>
<feature type="transmembrane region" description="Helical" evidence="6">
    <location>
        <begin position="156"/>
        <end position="174"/>
    </location>
</feature>
<evidence type="ECO:0000256" key="2">
    <source>
        <dbReference type="ARBA" id="ARBA00008974"/>
    </source>
</evidence>
<name>A0A1B6VIY0_9PROT</name>
<keyword evidence="3 6" id="KW-0812">Transmembrane</keyword>
<evidence type="ECO:0000256" key="5">
    <source>
        <dbReference type="ARBA" id="ARBA00023136"/>
    </source>
</evidence>
<feature type="transmembrane region" description="Helical" evidence="6">
    <location>
        <begin position="453"/>
        <end position="469"/>
    </location>
</feature>
<dbReference type="PANTHER" id="PTHR30618:SF6">
    <property type="entry name" value="NCS1 FAMILY NUCLEOBASE:CATION SYMPORTER-1"/>
    <property type="match status" value="1"/>
</dbReference>
<evidence type="ECO:0000256" key="3">
    <source>
        <dbReference type="ARBA" id="ARBA00022692"/>
    </source>
</evidence>
<comment type="similarity">
    <text evidence="2">Belongs to the purine-cytosine permease (2.A.39) family.</text>
</comment>
<organism evidence="7 8">
    <name type="scientific">Gluconobacter cerinus</name>
    <dbReference type="NCBI Taxonomy" id="38307"/>
    <lineage>
        <taxon>Bacteria</taxon>
        <taxon>Pseudomonadati</taxon>
        <taxon>Pseudomonadota</taxon>
        <taxon>Alphaproteobacteria</taxon>
        <taxon>Acetobacterales</taxon>
        <taxon>Acetobacteraceae</taxon>
        <taxon>Gluconobacter</taxon>
    </lineage>
</organism>
<feature type="transmembrane region" description="Helical" evidence="6">
    <location>
        <begin position="309"/>
        <end position="335"/>
    </location>
</feature>
<dbReference type="EMBL" id="LUTU01000009">
    <property type="protein sequence ID" value="OAJ67183.1"/>
    <property type="molecule type" value="Genomic_DNA"/>
</dbReference>
<feature type="transmembrane region" description="Helical" evidence="6">
    <location>
        <begin position="265"/>
        <end position="289"/>
    </location>
</feature>
<dbReference type="GO" id="GO:0015205">
    <property type="term" value="F:nucleobase transmembrane transporter activity"/>
    <property type="evidence" value="ECO:0007669"/>
    <property type="project" value="TreeGrafter"/>
</dbReference>
<feature type="transmembrane region" description="Helical" evidence="6">
    <location>
        <begin position="224"/>
        <end position="245"/>
    </location>
</feature>
<comment type="subcellular location">
    <subcellularLocation>
        <location evidence="1">Membrane</location>
        <topology evidence="1">Multi-pass membrane protein</topology>
    </subcellularLocation>
</comment>
<comment type="caution">
    <text evidence="7">The sequence shown here is derived from an EMBL/GenBank/DDBJ whole genome shotgun (WGS) entry which is preliminary data.</text>
</comment>
<reference evidence="7 8" key="1">
    <citation type="submission" date="2016-03" db="EMBL/GenBank/DDBJ databases">
        <title>Draft genome sequence of Gluconobacter cerinus strain CECT 9110.</title>
        <authorList>
            <person name="Sainz F."/>
            <person name="Mas A."/>
            <person name="Torija M.J."/>
        </authorList>
    </citation>
    <scope>NUCLEOTIDE SEQUENCE [LARGE SCALE GENOMIC DNA]</scope>
    <source>
        <strain evidence="7 8">CECT 9110</strain>
    </source>
</reference>
<proteinExistence type="inferred from homology"/>
<dbReference type="AlphaFoldDB" id="A0A1B6VIY0"/>
<dbReference type="OrthoDB" id="9780088at2"/>
<dbReference type="PATRIC" id="fig|38307.3.peg.2228"/>
<dbReference type="CDD" id="cd11555">
    <property type="entry name" value="SLC-NCS1sbd_u1"/>
    <property type="match status" value="1"/>
</dbReference>